<organism evidence="1 2">
    <name type="scientific">Nitrobacter winogradskyi (strain ATCC 25391 / DSM 10237 / CIP 104748 / NCIMB 11846 / Nb-255)</name>
    <dbReference type="NCBI Taxonomy" id="323098"/>
    <lineage>
        <taxon>Bacteria</taxon>
        <taxon>Pseudomonadati</taxon>
        <taxon>Pseudomonadota</taxon>
        <taxon>Alphaproteobacteria</taxon>
        <taxon>Hyphomicrobiales</taxon>
        <taxon>Nitrobacteraceae</taxon>
        <taxon>Nitrobacter</taxon>
    </lineage>
</organism>
<sequence>MRARKHAINNGRASDAPALIGKLQAKTQMVAGQGPAMAEQDISSASKPFQRFQANHILGLDQLGLTKGMGYPGSREERVKPHHGVPLLIHSEAGRLQPRHTMPE</sequence>
<gene>
    <name evidence="1" type="ordered locus">Nwi_1022</name>
</gene>
<proteinExistence type="predicted"/>
<evidence type="ECO:0000313" key="1">
    <source>
        <dbReference type="EMBL" id="ABA04284.1"/>
    </source>
</evidence>
<protein>
    <submittedName>
        <fullName evidence="1">Uncharacterized protein</fullName>
    </submittedName>
</protein>
<dbReference type="Proteomes" id="UP000002531">
    <property type="component" value="Chromosome"/>
</dbReference>
<dbReference type="EMBL" id="CP000115">
    <property type="protein sequence ID" value="ABA04284.1"/>
    <property type="molecule type" value="Genomic_DNA"/>
</dbReference>
<dbReference type="KEGG" id="nwi:Nwi_1022"/>
<evidence type="ECO:0000313" key="2">
    <source>
        <dbReference type="Proteomes" id="UP000002531"/>
    </source>
</evidence>
<reference evidence="1 2" key="1">
    <citation type="journal article" date="2006" name="Appl. Environ. Microbiol.">
        <title>Genome sequence of the chemolithoautotrophic nitrite-oxidizing bacterium Nitrobacter winogradskyi Nb-255.</title>
        <authorList>
            <person name="Starkenburg S.R."/>
            <person name="Chain P.S."/>
            <person name="Sayavedra-Soto L.A."/>
            <person name="Hauser L."/>
            <person name="Land M.L."/>
            <person name="Larimer F.W."/>
            <person name="Malfatti S.A."/>
            <person name="Klotz M.G."/>
            <person name="Bottomley P.J."/>
            <person name="Arp D.J."/>
            <person name="Hickey W.J."/>
        </authorList>
    </citation>
    <scope>NUCLEOTIDE SEQUENCE [LARGE SCALE GENOMIC DNA]</scope>
    <source>
        <strain evidence="2">ATCC 25391 / DSM 10237 / CIP 104748 / NCIMB 11846 / Nb-255</strain>
    </source>
</reference>
<accession>Q3STV7</accession>
<name>Q3STV7_NITWN</name>
<dbReference type="AlphaFoldDB" id="Q3STV7"/>
<keyword evidence="2" id="KW-1185">Reference proteome</keyword>
<dbReference type="HOGENOM" id="CLU_2247189_0_0_5"/>